<sequence>MTDTEDGAAAAAEPAEAAGPTTDDAAPESEKTPDITEGEVPDDEADAEPDEPAPEPVDSIKGIGPAYADRLTAAGVETVADLAAADAADLAEQTDVSEKRIQGWIDRAEVR</sequence>
<dbReference type="GO" id="GO:0000166">
    <property type="term" value="F:nucleotide binding"/>
    <property type="evidence" value="ECO:0007669"/>
    <property type="project" value="InterPro"/>
</dbReference>
<dbReference type="SUPFAM" id="SSF47794">
    <property type="entry name" value="Rad51 N-terminal domain-like"/>
    <property type="match status" value="1"/>
</dbReference>
<reference evidence="2 3" key="1">
    <citation type="journal article" date="2014" name="PLoS Genet.">
        <title>Phylogenetically driven sequencing of extremely halophilic archaea reveals strategies for static and dynamic osmo-response.</title>
        <authorList>
            <person name="Becker E.A."/>
            <person name="Seitzer P.M."/>
            <person name="Tritt A."/>
            <person name="Larsen D."/>
            <person name="Krusor M."/>
            <person name="Yao A.I."/>
            <person name="Wu D."/>
            <person name="Madern D."/>
            <person name="Eisen J.A."/>
            <person name="Darling A.E."/>
            <person name="Facciotti M.T."/>
        </authorList>
    </citation>
    <scope>NUCLEOTIDE SEQUENCE [LARGE SCALE GENOMIC DNA]</scope>
    <source>
        <strain evidence="2 3">JCM 12255</strain>
    </source>
</reference>
<feature type="compositionally biased region" description="Low complexity" evidence="1">
    <location>
        <begin position="7"/>
        <end position="23"/>
    </location>
</feature>
<dbReference type="EMBL" id="AOHZ01000014">
    <property type="protein sequence ID" value="ELY61150.1"/>
    <property type="molecule type" value="Genomic_DNA"/>
</dbReference>
<comment type="caution">
    <text evidence="2">The sequence shown here is derived from an EMBL/GenBank/DDBJ whole genome shotgun (WGS) entry which is preliminary data.</text>
</comment>
<dbReference type="Proteomes" id="UP000011602">
    <property type="component" value="Unassembled WGS sequence"/>
</dbReference>
<protein>
    <recommendedName>
        <fullName evidence="4">DUF4332 domain-containing protein</fullName>
    </recommendedName>
</protein>
<gene>
    <name evidence="2" type="ORF">C493_02513</name>
</gene>
<dbReference type="RefSeq" id="WP_007257813.1">
    <property type="nucleotide sequence ID" value="NZ_AOHZ01000014.1"/>
</dbReference>
<evidence type="ECO:0000313" key="3">
    <source>
        <dbReference type="Proteomes" id="UP000011602"/>
    </source>
</evidence>
<dbReference type="InterPro" id="IPR010995">
    <property type="entry name" value="DNA_repair_Rad51/TF_NusA_a-hlx"/>
</dbReference>
<dbReference type="Gene3D" id="1.10.150.20">
    <property type="entry name" value="5' to 3' exonuclease, C-terminal subdomain"/>
    <property type="match status" value="1"/>
</dbReference>
<dbReference type="AlphaFoldDB" id="L9XHF9"/>
<evidence type="ECO:0000313" key="2">
    <source>
        <dbReference type="EMBL" id="ELY61150.1"/>
    </source>
</evidence>
<dbReference type="PATRIC" id="fig|1227499.3.peg.515"/>
<dbReference type="STRING" id="1227499.C493_02513"/>
<evidence type="ECO:0000256" key="1">
    <source>
        <dbReference type="SAM" id="MobiDB-lite"/>
    </source>
</evidence>
<feature type="compositionally biased region" description="Acidic residues" evidence="1">
    <location>
        <begin position="36"/>
        <end position="53"/>
    </location>
</feature>
<dbReference type="Pfam" id="PF14520">
    <property type="entry name" value="HHH_5"/>
    <property type="match status" value="1"/>
</dbReference>
<dbReference type="eggNOG" id="arCOG06234">
    <property type="taxonomic scope" value="Archaea"/>
</dbReference>
<keyword evidence="3" id="KW-1185">Reference proteome</keyword>
<organism evidence="2 3">
    <name type="scientific">Natronolimnohabitans innermongolicus JCM 12255</name>
    <dbReference type="NCBI Taxonomy" id="1227499"/>
    <lineage>
        <taxon>Archaea</taxon>
        <taxon>Methanobacteriati</taxon>
        <taxon>Methanobacteriota</taxon>
        <taxon>Stenosarchaea group</taxon>
        <taxon>Halobacteria</taxon>
        <taxon>Halobacteriales</taxon>
        <taxon>Natrialbaceae</taxon>
        <taxon>Natronolimnohabitans</taxon>
    </lineage>
</organism>
<accession>L9XHF9</accession>
<proteinExistence type="predicted"/>
<name>L9XHF9_9EURY</name>
<feature type="region of interest" description="Disordered" evidence="1">
    <location>
        <begin position="1"/>
        <end position="64"/>
    </location>
</feature>
<evidence type="ECO:0008006" key="4">
    <source>
        <dbReference type="Google" id="ProtNLM"/>
    </source>
</evidence>